<dbReference type="EMBL" id="MFMT01000012">
    <property type="protein sequence ID" value="OGG88827.1"/>
    <property type="molecule type" value="Genomic_DNA"/>
</dbReference>
<name>A0A1F6FSH0_9BACT</name>
<reference evidence="2 3" key="1">
    <citation type="journal article" date="2016" name="Nat. Commun.">
        <title>Thousands of microbial genomes shed light on interconnected biogeochemical processes in an aquifer system.</title>
        <authorList>
            <person name="Anantharaman K."/>
            <person name="Brown C.T."/>
            <person name="Hug L.A."/>
            <person name="Sharon I."/>
            <person name="Castelle C.J."/>
            <person name="Probst A.J."/>
            <person name="Thomas B.C."/>
            <person name="Singh A."/>
            <person name="Wilkins M.J."/>
            <person name="Karaoz U."/>
            <person name="Brodie E.L."/>
            <person name="Williams K.H."/>
            <person name="Hubbard S.S."/>
            <person name="Banfield J.F."/>
        </authorList>
    </citation>
    <scope>NUCLEOTIDE SEQUENCE [LARGE SCALE GENOMIC DNA]</scope>
</reference>
<comment type="caution">
    <text evidence="2">The sequence shown here is derived from an EMBL/GenBank/DDBJ whole genome shotgun (WGS) entry which is preliminary data.</text>
</comment>
<evidence type="ECO:0000313" key="2">
    <source>
        <dbReference type="EMBL" id="OGG88827.1"/>
    </source>
</evidence>
<dbReference type="AlphaFoldDB" id="A0A1F6FSH0"/>
<evidence type="ECO:0000256" key="1">
    <source>
        <dbReference type="SAM" id="MobiDB-lite"/>
    </source>
</evidence>
<dbReference type="Proteomes" id="UP000179230">
    <property type="component" value="Unassembled WGS sequence"/>
</dbReference>
<feature type="region of interest" description="Disordered" evidence="1">
    <location>
        <begin position="141"/>
        <end position="167"/>
    </location>
</feature>
<organism evidence="2 3">
    <name type="scientific">Candidatus Kaiserbacteria bacterium RIFOXYD1_FULL_42_15</name>
    <dbReference type="NCBI Taxonomy" id="1798532"/>
    <lineage>
        <taxon>Bacteria</taxon>
        <taxon>Candidatus Kaiseribacteriota</taxon>
    </lineage>
</organism>
<proteinExistence type="predicted"/>
<gene>
    <name evidence="2" type="ORF">A2592_03055</name>
</gene>
<protein>
    <submittedName>
        <fullName evidence="2">Uncharacterized protein</fullName>
    </submittedName>
</protein>
<accession>A0A1F6FSH0</accession>
<sequence length="167" mass="18053">MKKELQKVISVFALIALVSFGGAQVYAREQAYIMKVETKLADNLTISETYLAIYKDERIKAEQLQILSSKQVAEIAQQQVEQEAEAARLANEAKAMATAQTDAERKAATASAEAARVAAAKNAQAQAVIAQQKAAQDKADQLAQMQAQQRANELAAAKKSSRQSRAS</sequence>
<evidence type="ECO:0000313" key="3">
    <source>
        <dbReference type="Proteomes" id="UP000179230"/>
    </source>
</evidence>